<evidence type="ECO:0000256" key="4">
    <source>
        <dbReference type="ARBA" id="ARBA00022691"/>
    </source>
</evidence>
<dbReference type="PROSITE" id="PS00092">
    <property type="entry name" value="N6_MTASE"/>
    <property type="match status" value="1"/>
</dbReference>
<dbReference type="InterPro" id="IPR002295">
    <property type="entry name" value="N4/N6-MTase_EcoPI_Mod-like"/>
</dbReference>
<comment type="caution">
    <text evidence="7">The sequence shown here is derived from an EMBL/GenBank/DDBJ whole genome shotgun (WGS) entry which is preliminary data.</text>
</comment>
<evidence type="ECO:0000256" key="2">
    <source>
        <dbReference type="ARBA" id="ARBA00022603"/>
    </source>
</evidence>
<evidence type="ECO:0000256" key="3">
    <source>
        <dbReference type="ARBA" id="ARBA00022679"/>
    </source>
</evidence>
<dbReference type="PIRSF" id="PIRSF015855">
    <property type="entry name" value="TypeIII_Mtase_mKpnI"/>
    <property type="match status" value="1"/>
</dbReference>
<evidence type="ECO:0000256" key="5">
    <source>
        <dbReference type="ARBA" id="ARBA00022747"/>
    </source>
</evidence>
<dbReference type="EMBL" id="JBHLUU010000116">
    <property type="protein sequence ID" value="MFC0477055.1"/>
    <property type="molecule type" value="Genomic_DNA"/>
</dbReference>
<dbReference type="PRINTS" id="PR00506">
    <property type="entry name" value="D21N6MTFRASE"/>
</dbReference>
<dbReference type="InterPro" id="IPR029063">
    <property type="entry name" value="SAM-dependent_MTases_sf"/>
</dbReference>
<evidence type="ECO:0000313" key="7">
    <source>
        <dbReference type="EMBL" id="MFC0477055.1"/>
    </source>
</evidence>
<dbReference type="SUPFAM" id="SSF53335">
    <property type="entry name" value="S-adenosyl-L-methionine-dependent methyltransferases"/>
    <property type="match status" value="1"/>
</dbReference>
<dbReference type="InterPro" id="IPR002941">
    <property type="entry name" value="DNA_methylase_N4/N6"/>
</dbReference>
<keyword evidence="4" id="KW-0949">S-adenosyl-L-methionine</keyword>
<evidence type="ECO:0000313" key="8">
    <source>
        <dbReference type="Proteomes" id="UP001589738"/>
    </source>
</evidence>
<dbReference type="Proteomes" id="UP001589738">
    <property type="component" value="Unassembled WGS sequence"/>
</dbReference>
<dbReference type="InterPro" id="IPR002052">
    <property type="entry name" value="DNA_methylase_N6_adenine_CS"/>
</dbReference>
<dbReference type="GO" id="GO:0032259">
    <property type="term" value="P:methylation"/>
    <property type="evidence" value="ECO:0007669"/>
    <property type="project" value="UniProtKB-KW"/>
</dbReference>
<keyword evidence="5" id="KW-0680">Restriction system</keyword>
<proteinExistence type="inferred from homology"/>
<name>A0ABV6KVX0_9BACI</name>
<reference evidence="7 8" key="1">
    <citation type="submission" date="2024-09" db="EMBL/GenBank/DDBJ databases">
        <authorList>
            <person name="Sun Q."/>
            <person name="Mori K."/>
        </authorList>
    </citation>
    <scope>NUCLEOTIDE SEQUENCE [LARGE SCALE GENOMIC DNA]</scope>
    <source>
        <strain evidence="7 8">CGMCC 1.9126</strain>
    </source>
</reference>
<dbReference type="RefSeq" id="WP_160548403.1">
    <property type="nucleotide sequence ID" value="NZ_JBHLUU010000116.1"/>
</dbReference>
<accession>A0ABV6KVX0</accession>
<evidence type="ECO:0000259" key="6">
    <source>
        <dbReference type="Pfam" id="PF01555"/>
    </source>
</evidence>
<keyword evidence="2 7" id="KW-0489">Methyltransferase</keyword>
<keyword evidence="3 7" id="KW-0808">Transferase</keyword>
<dbReference type="Gene3D" id="3.40.50.150">
    <property type="entry name" value="Vaccinia Virus protein VP39"/>
    <property type="match status" value="1"/>
</dbReference>
<keyword evidence="8" id="KW-1185">Reference proteome</keyword>
<evidence type="ECO:0000256" key="1">
    <source>
        <dbReference type="ARBA" id="ARBA00006594"/>
    </source>
</evidence>
<sequence>MVEKLMLNSLDITSDKINQLKKIMPEVFTDGKIDFQKFQQILGKQIETDQERYGLSWAGKNEAIKNIQTQSTGTLRPILDESINFDKTSNILVEGDNLEVLKLLQRSYYGKVKMIYIDPPYNTGNEFIYPDNYREGLVDYLKYTGQIDEMGIKQSTNSETSGRYHSKWLSMMYPRLFLARNLLKEDGLIFVSIDDHEYDNLKKILDEIFGEESYLGTLIWKRRQNVDSRSKNGISQDHEYIVCYGRSISSKLRGKDKDLDKYSNPDNDPRGLWMSDNMVGLATKEQRPNLHYDLTDPITNITYSCPPTGWRYEPKRMKILIENGEVIFPKNPDGRPRRKKFLKDLESNYTGFSTILDTVFNTQGTREVRQIFNEQEVFDFPKPVGFIQELLRQGLGEEDRQIVLDFFAGSGSTAHALMNLNASENKEHQYILVQLPEQTPEKSAARSFGFSKMSDITKERVRRVIYKFQQEEQEGLQFDNEHKVGLGFKVFKLDSSNFKVWDGSKVAAQPDQIEEQLDLFVENVKDGRSELDILYEIVLKSGFNLTTKIEEVELAGERVYSVAEKSLFVCLLDRMNKNLIQAMVEEEPEQVVCLDMAFHEQDELKTNTVLEMKSRTIKFRTV</sequence>
<gene>
    <name evidence="7" type="ORF">ACFFHF_17770</name>
</gene>
<comment type="similarity">
    <text evidence="1">Belongs to the N(4)/N(6)-methyltransferase family.</text>
</comment>
<dbReference type="GO" id="GO:0008168">
    <property type="term" value="F:methyltransferase activity"/>
    <property type="evidence" value="ECO:0007669"/>
    <property type="project" value="UniProtKB-KW"/>
</dbReference>
<dbReference type="Pfam" id="PF01555">
    <property type="entry name" value="N6_N4_Mtase"/>
    <property type="match status" value="1"/>
</dbReference>
<organism evidence="7 8">
    <name type="scientific">Robertmurraya beringensis</name>
    <dbReference type="NCBI Taxonomy" id="641660"/>
    <lineage>
        <taxon>Bacteria</taxon>
        <taxon>Bacillati</taxon>
        <taxon>Bacillota</taxon>
        <taxon>Bacilli</taxon>
        <taxon>Bacillales</taxon>
        <taxon>Bacillaceae</taxon>
        <taxon>Robertmurraya</taxon>
    </lineage>
</organism>
<protein>
    <submittedName>
        <fullName evidence="7">Site-specific DNA-methyltransferase</fullName>
        <ecNumber evidence="7">2.1.1.-</ecNumber>
    </submittedName>
</protein>
<feature type="domain" description="DNA methylase N-4/N-6" evidence="6">
    <location>
        <begin position="112"/>
        <end position="422"/>
    </location>
</feature>
<dbReference type="EC" id="2.1.1.-" evidence="7"/>